<dbReference type="Gene3D" id="3.40.630.30">
    <property type="match status" value="1"/>
</dbReference>
<dbReference type="Proteomes" id="UP000602647">
    <property type="component" value="Unassembled WGS sequence"/>
</dbReference>
<keyword evidence="3" id="KW-1185">Reference proteome</keyword>
<dbReference type="AlphaFoldDB" id="A0A923SRB2"/>
<dbReference type="RefSeq" id="WP_187303492.1">
    <property type="nucleotide sequence ID" value="NZ_CBCTON010000050.1"/>
</dbReference>
<dbReference type="EMBL" id="JACRYT010000012">
    <property type="protein sequence ID" value="MBC6680395.1"/>
    <property type="molecule type" value="Genomic_DNA"/>
</dbReference>
<organism evidence="2 3">
    <name type="scientific">Zhenpiania hominis</name>
    <dbReference type="NCBI Taxonomy" id="2763644"/>
    <lineage>
        <taxon>Bacteria</taxon>
        <taxon>Bacillati</taxon>
        <taxon>Bacillota</taxon>
        <taxon>Clostridia</taxon>
        <taxon>Peptostreptococcales</taxon>
        <taxon>Anaerovoracaceae</taxon>
        <taxon>Zhenpiania</taxon>
    </lineage>
</organism>
<name>A0A923SRB2_9FIRM</name>
<sequence>MINFRMSETKDYEKLVPFFIENELEFSEEEPVPTDLVKCWQVTHGEDGHLIAALVLAKREGEFIIDGIAVEKLYRKLKIGKILLDKAIEETLSRGGTSIYLVARAPEFFRKNGFQTVAREDAPNFFECLTCPQYGKNCHPEVMKLDFQ</sequence>
<evidence type="ECO:0000313" key="2">
    <source>
        <dbReference type="EMBL" id="MBC6680395.1"/>
    </source>
</evidence>
<comment type="caution">
    <text evidence="2">The sequence shown here is derived from an EMBL/GenBank/DDBJ whole genome shotgun (WGS) entry which is preliminary data.</text>
</comment>
<dbReference type="GO" id="GO:0016747">
    <property type="term" value="F:acyltransferase activity, transferring groups other than amino-acyl groups"/>
    <property type="evidence" value="ECO:0007669"/>
    <property type="project" value="InterPro"/>
</dbReference>
<accession>A0A923SRB2</accession>
<dbReference type="InterPro" id="IPR000182">
    <property type="entry name" value="GNAT_dom"/>
</dbReference>
<proteinExistence type="predicted"/>
<evidence type="ECO:0000313" key="3">
    <source>
        <dbReference type="Proteomes" id="UP000602647"/>
    </source>
</evidence>
<protein>
    <submittedName>
        <fullName evidence="2">GNAT family N-acetyltransferase</fullName>
    </submittedName>
</protein>
<dbReference type="InterPro" id="IPR016181">
    <property type="entry name" value="Acyl_CoA_acyltransferase"/>
</dbReference>
<dbReference type="PROSITE" id="PS51186">
    <property type="entry name" value="GNAT"/>
    <property type="match status" value="1"/>
</dbReference>
<feature type="domain" description="N-acetyltransferase" evidence="1">
    <location>
        <begin position="2"/>
        <end position="132"/>
    </location>
</feature>
<gene>
    <name evidence="2" type="ORF">H9L42_11255</name>
</gene>
<reference evidence="2" key="1">
    <citation type="submission" date="2020-08" db="EMBL/GenBank/DDBJ databases">
        <title>Genome public.</title>
        <authorList>
            <person name="Liu C."/>
            <person name="Sun Q."/>
        </authorList>
    </citation>
    <scope>NUCLEOTIDE SEQUENCE</scope>
    <source>
        <strain evidence="2">BX12</strain>
    </source>
</reference>
<evidence type="ECO:0000259" key="1">
    <source>
        <dbReference type="PROSITE" id="PS51186"/>
    </source>
</evidence>
<dbReference type="Pfam" id="PF00583">
    <property type="entry name" value="Acetyltransf_1"/>
    <property type="match status" value="1"/>
</dbReference>
<dbReference type="SUPFAM" id="SSF55729">
    <property type="entry name" value="Acyl-CoA N-acyltransferases (Nat)"/>
    <property type="match status" value="1"/>
</dbReference>
<dbReference type="CDD" id="cd04301">
    <property type="entry name" value="NAT_SF"/>
    <property type="match status" value="1"/>
</dbReference>